<feature type="compositionally biased region" description="Basic and acidic residues" evidence="1">
    <location>
        <begin position="11"/>
        <end position="43"/>
    </location>
</feature>
<reference evidence="3" key="1">
    <citation type="journal article" date="2019" name="Int. J. Syst. Evol. Microbiol.">
        <title>The Global Catalogue of Microorganisms (GCM) 10K type strain sequencing project: providing services to taxonomists for standard genome sequencing and annotation.</title>
        <authorList>
            <consortium name="The Broad Institute Genomics Platform"/>
            <consortium name="The Broad Institute Genome Sequencing Center for Infectious Disease"/>
            <person name="Wu L."/>
            <person name="Ma J."/>
        </authorList>
    </citation>
    <scope>NUCLEOTIDE SEQUENCE [LARGE SCALE GENOMIC DNA]</scope>
    <source>
        <strain evidence="3">TBRC 1826</strain>
    </source>
</reference>
<proteinExistence type="predicted"/>
<sequence>MMHPDILSAVARDRIAEQERRAAAAQRRAERDRAPERSGREGADGDAAPAVPADRRAAG</sequence>
<name>A0ABV8FRI5_9ACTN</name>
<evidence type="ECO:0000313" key="3">
    <source>
        <dbReference type="Proteomes" id="UP001595847"/>
    </source>
</evidence>
<accession>A0ABV8FRI5</accession>
<dbReference type="RefSeq" id="WP_378536880.1">
    <property type="nucleotide sequence ID" value="NZ_JBHSBH010000015.1"/>
</dbReference>
<gene>
    <name evidence="2" type="ORF">ACFOVU_22860</name>
</gene>
<dbReference type="Proteomes" id="UP001595847">
    <property type="component" value="Unassembled WGS sequence"/>
</dbReference>
<evidence type="ECO:0000256" key="1">
    <source>
        <dbReference type="SAM" id="MobiDB-lite"/>
    </source>
</evidence>
<organism evidence="2 3">
    <name type="scientific">Nocardiopsis sediminis</name>
    <dbReference type="NCBI Taxonomy" id="1778267"/>
    <lineage>
        <taxon>Bacteria</taxon>
        <taxon>Bacillati</taxon>
        <taxon>Actinomycetota</taxon>
        <taxon>Actinomycetes</taxon>
        <taxon>Streptosporangiales</taxon>
        <taxon>Nocardiopsidaceae</taxon>
        <taxon>Nocardiopsis</taxon>
    </lineage>
</organism>
<protein>
    <submittedName>
        <fullName evidence="2">Uncharacterized protein</fullName>
    </submittedName>
</protein>
<feature type="region of interest" description="Disordered" evidence="1">
    <location>
        <begin position="1"/>
        <end position="59"/>
    </location>
</feature>
<dbReference type="EMBL" id="JBHSBH010000015">
    <property type="protein sequence ID" value="MFC3998785.1"/>
    <property type="molecule type" value="Genomic_DNA"/>
</dbReference>
<comment type="caution">
    <text evidence="2">The sequence shown here is derived from an EMBL/GenBank/DDBJ whole genome shotgun (WGS) entry which is preliminary data.</text>
</comment>
<keyword evidence="3" id="KW-1185">Reference proteome</keyword>
<evidence type="ECO:0000313" key="2">
    <source>
        <dbReference type="EMBL" id="MFC3998785.1"/>
    </source>
</evidence>